<dbReference type="SUPFAM" id="SSF53822">
    <property type="entry name" value="Periplasmic binding protein-like I"/>
    <property type="match status" value="1"/>
</dbReference>
<evidence type="ECO:0000313" key="6">
    <source>
        <dbReference type="Proteomes" id="UP001221217"/>
    </source>
</evidence>
<dbReference type="InterPro" id="IPR028082">
    <property type="entry name" value="Peripla_BP_I"/>
</dbReference>
<keyword evidence="1" id="KW-0805">Transcription regulation</keyword>
<dbReference type="GO" id="GO:0000976">
    <property type="term" value="F:transcription cis-regulatory region binding"/>
    <property type="evidence" value="ECO:0007669"/>
    <property type="project" value="TreeGrafter"/>
</dbReference>
<dbReference type="CDD" id="cd01392">
    <property type="entry name" value="HTH_LacI"/>
    <property type="match status" value="1"/>
</dbReference>
<dbReference type="InterPro" id="IPR010982">
    <property type="entry name" value="Lambda_DNA-bd_dom_sf"/>
</dbReference>
<reference evidence="5 6" key="1">
    <citation type="submission" date="2022-12" db="EMBL/GenBank/DDBJ databases">
        <title>Metagenome assembled genome from gulf of manar.</title>
        <authorList>
            <person name="Kohli P."/>
            <person name="Pk S."/>
            <person name="Venkata Ramana C."/>
            <person name="Sasikala C."/>
        </authorList>
    </citation>
    <scope>NUCLEOTIDE SEQUENCE [LARGE SCALE GENOMIC DNA]</scope>
    <source>
        <strain evidence="5">JB008</strain>
    </source>
</reference>
<accession>A0AAJ1MK67</accession>
<keyword evidence="3" id="KW-0804">Transcription</keyword>
<evidence type="ECO:0000313" key="5">
    <source>
        <dbReference type="EMBL" id="MDC7226501.1"/>
    </source>
</evidence>
<dbReference type="PANTHER" id="PTHR30146">
    <property type="entry name" value="LACI-RELATED TRANSCRIPTIONAL REPRESSOR"/>
    <property type="match status" value="1"/>
</dbReference>
<dbReference type="GO" id="GO:0003700">
    <property type="term" value="F:DNA-binding transcription factor activity"/>
    <property type="evidence" value="ECO:0007669"/>
    <property type="project" value="TreeGrafter"/>
</dbReference>
<keyword evidence="2 5" id="KW-0238">DNA-binding</keyword>
<proteinExistence type="predicted"/>
<dbReference type="Proteomes" id="UP001221217">
    <property type="component" value="Unassembled WGS sequence"/>
</dbReference>
<dbReference type="EMBL" id="JAQQAL010000012">
    <property type="protein sequence ID" value="MDC7226501.1"/>
    <property type="molecule type" value="Genomic_DNA"/>
</dbReference>
<feature type="domain" description="HTH lacI-type" evidence="4">
    <location>
        <begin position="3"/>
        <end position="57"/>
    </location>
</feature>
<evidence type="ECO:0000256" key="2">
    <source>
        <dbReference type="ARBA" id="ARBA00023125"/>
    </source>
</evidence>
<evidence type="ECO:0000259" key="4">
    <source>
        <dbReference type="PROSITE" id="PS50932"/>
    </source>
</evidence>
<dbReference type="AlphaFoldDB" id="A0AAJ1MK67"/>
<name>A0AAJ1MK67_9SPIO</name>
<dbReference type="PROSITE" id="PS50932">
    <property type="entry name" value="HTH_LACI_2"/>
    <property type="match status" value="1"/>
</dbReference>
<dbReference type="PANTHER" id="PTHR30146:SF109">
    <property type="entry name" value="HTH-TYPE TRANSCRIPTIONAL REGULATOR GALS"/>
    <property type="match status" value="1"/>
</dbReference>
<dbReference type="SMART" id="SM00354">
    <property type="entry name" value="HTH_LACI"/>
    <property type="match status" value="1"/>
</dbReference>
<evidence type="ECO:0000256" key="1">
    <source>
        <dbReference type="ARBA" id="ARBA00023015"/>
    </source>
</evidence>
<dbReference type="Pfam" id="PF00532">
    <property type="entry name" value="Peripla_BP_1"/>
    <property type="match status" value="1"/>
</dbReference>
<dbReference type="Gene3D" id="3.40.50.2300">
    <property type="match status" value="2"/>
</dbReference>
<evidence type="ECO:0000256" key="3">
    <source>
        <dbReference type="ARBA" id="ARBA00023163"/>
    </source>
</evidence>
<dbReference type="Gene3D" id="1.10.260.40">
    <property type="entry name" value="lambda repressor-like DNA-binding domains"/>
    <property type="match status" value="1"/>
</dbReference>
<gene>
    <name evidence="5" type="ORF">PQJ61_07030</name>
</gene>
<dbReference type="Pfam" id="PF00356">
    <property type="entry name" value="LacI"/>
    <property type="match status" value="1"/>
</dbReference>
<comment type="caution">
    <text evidence="5">The sequence shown here is derived from an EMBL/GenBank/DDBJ whole genome shotgun (WGS) entry which is preliminary data.</text>
</comment>
<sequence length="341" mass="37913">MSVTIKDIATRLDLNFSSVSRALNNKPGVSEKTRKLVEKTAKDMGYQPNTLAKGLVSKNTNTIGVIMPDIINPVFGEITTGVIQTAKDHGYDTFICITNWDEKKEEEYLHTLLEKQVAGIIAKTVNNSFSKLFSSAEVPIVGFESWHGTQAFSSVESDNIMAGRLAGEHLKECGYKHPVLLPGPENSIAALQRSEGFFQSYNNIEDKSCKSMIFYGDYNIDSGYESFSHIIETHPETDAVMAGNDVIALGVLKYLNEHKIKEGKDIGVIGFDDITVSRLPNIDLTTVKQPKYSIGRIMTNLLLEEVDCINKGLSYYPQRILLEPSLIIRKTTRKKKNPAKS</sequence>
<dbReference type="InterPro" id="IPR000843">
    <property type="entry name" value="HTH_LacI"/>
</dbReference>
<organism evidence="5 6">
    <name type="scientific">Candidatus Thalassospirochaeta sargassi</name>
    <dbReference type="NCBI Taxonomy" id="3119039"/>
    <lineage>
        <taxon>Bacteria</taxon>
        <taxon>Pseudomonadati</taxon>
        <taxon>Spirochaetota</taxon>
        <taxon>Spirochaetia</taxon>
        <taxon>Spirochaetales</taxon>
        <taxon>Spirochaetaceae</taxon>
        <taxon>Candidatus Thalassospirochaeta</taxon>
    </lineage>
</organism>
<protein>
    <submittedName>
        <fullName evidence="5">LacI family DNA-binding transcriptional regulator</fullName>
    </submittedName>
</protein>
<dbReference type="CDD" id="cd06267">
    <property type="entry name" value="PBP1_LacI_sugar_binding-like"/>
    <property type="match status" value="1"/>
</dbReference>
<dbReference type="InterPro" id="IPR001761">
    <property type="entry name" value="Peripla_BP/Lac1_sug-bd_dom"/>
</dbReference>
<dbReference type="SUPFAM" id="SSF47413">
    <property type="entry name" value="lambda repressor-like DNA-binding domains"/>
    <property type="match status" value="1"/>
</dbReference>